<feature type="signal peptide" evidence="5">
    <location>
        <begin position="1"/>
        <end position="23"/>
    </location>
</feature>
<dbReference type="InterPro" id="IPR009056">
    <property type="entry name" value="Cyt_c-like_dom"/>
</dbReference>
<evidence type="ECO:0000256" key="3">
    <source>
        <dbReference type="ARBA" id="ARBA00023004"/>
    </source>
</evidence>
<keyword evidence="8" id="KW-1185">Reference proteome</keyword>
<dbReference type="GO" id="GO:0020037">
    <property type="term" value="F:heme binding"/>
    <property type="evidence" value="ECO:0007669"/>
    <property type="project" value="InterPro"/>
</dbReference>
<evidence type="ECO:0000313" key="7">
    <source>
        <dbReference type="EMBL" id="MBS3651584.1"/>
    </source>
</evidence>
<keyword evidence="3 4" id="KW-0408">Iron</keyword>
<protein>
    <submittedName>
        <fullName evidence="7">Cytochrome c</fullName>
    </submittedName>
</protein>
<proteinExistence type="predicted"/>
<evidence type="ECO:0000256" key="5">
    <source>
        <dbReference type="SAM" id="SignalP"/>
    </source>
</evidence>
<feature type="chain" id="PRO_5037704162" evidence="5">
    <location>
        <begin position="24"/>
        <end position="112"/>
    </location>
</feature>
<dbReference type="GO" id="GO:0046872">
    <property type="term" value="F:metal ion binding"/>
    <property type="evidence" value="ECO:0007669"/>
    <property type="project" value="UniProtKB-KW"/>
</dbReference>
<evidence type="ECO:0000256" key="1">
    <source>
        <dbReference type="ARBA" id="ARBA00022617"/>
    </source>
</evidence>
<dbReference type="EMBL" id="JAGWCR010000014">
    <property type="protein sequence ID" value="MBS3651584.1"/>
    <property type="molecule type" value="Genomic_DNA"/>
</dbReference>
<dbReference type="AlphaFoldDB" id="A0A942E0P0"/>
<evidence type="ECO:0000259" key="6">
    <source>
        <dbReference type="PROSITE" id="PS51007"/>
    </source>
</evidence>
<evidence type="ECO:0000256" key="4">
    <source>
        <dbReference type="PROSITE-ProRule" id="PRU00433"/>
    </source>
</evidence>
<keyword evidence="1 4" id="KW-0349">Heme</keyword>
<organism evidence="7 8">
    <name type="scientific">Pseudaminobacter soli</name>
    <name type="common">ex Zhang et al. 2022</name>
    <dbReference type="NCBI Taxonomy" id="2831468"/>
    <lineage>
        <taxon>Bacteria</taxon>
        <taxon>Pseudomonadati</taxon>
        <taxon>Pseudomonadota</taxon>
        <taxon>Alphaproteobacteria</taxon>
        <taxon>Hyphomicrobiales</taxon>
        <taxon>Phyllobacteriaceae</taxon>
        <taxon>Pseudaminobacter</taxon>
    </lineage>
</organism>
<accession>A0A942E0P0</accession>
<reference evidence="7" key="1">
    <citation type="submission" date="2021-04" db="EMBL/GenBank/DDBJ databases">
        <title>Pseudaminobacter soli sp. nov., isolated from paddy soil contaminated by heavy metals.</title>
        <authorList>
            <person name="Zhang K."/>
        </authorList>
    </citation>
    <scope>NUCLEOTIDE SEQUENCE</scope>
    <source>
        <strain evidence="7">19-2017</strain>
    </source>
</reference>
<dbReference type="SUPFAM" id="SSF46626">
    <property type="entry name" value="Cytochrome c"/>
    <property type="match status" value="1"/>
</dbReference>
<gene>
    <name evidence="7" type="ORF">KEU06_23480</name>
</gene>
<dbReference type="PROSITE" id="PS51007">
    <property type="entry name" value="CYTC"/>
    <property type="match status" value="1"/>
</dbReference>
<evidence type="ECO:0000256" key="2">
    <source>
        <dbReference type="ARBA" id="ARBA00022723"/>
    </source>
</evidence>
<sequence>MRNSAASAIAACVLCGTLGVGMAGEAPDAAGVANGKALVEANCGRCHAIGPADKSPHPQALPFRTLSKRYPIEALEEALAEGIFTGHPEMPEFQATPEQIGEIIAYIKTLQP</sequence>
<dbReference type="Proteomes" id="UP000680348">
    <property type="component" value="Unassembled WGS sequence"/>
</dbReference>
<dbReference type="Pfam" id="PF13442">
    <property type="entry name" value="Cytochrome_CBB3"/>
    <property type="match status" value="1"/>
</dbReference>
<keyword evidence="5" id="KW-0732">Signal</keyword>
<feature type="domain" description="Cytochrome c" evidence="6">
    <location>
        <begin position="30"/>
        <end position="111"/>
    </location>
</feature>
<name>A0A942E0P0_9HYPH</name>
<comment type="caution">
    <text evidence="7">The sequence shown here is derived from an EMBL/GenBank/DDBJ whole genome shotgun (WGS) entry which is preliminary data.</text>
</comment>
<evidence type="ECO:0000313" key="8">
    <source>
        <dbReference type="Proteomes" id="UP000680348"/>
    </source>
</evidence>
<keyword evidence="2 4" id="KW-0479">Metal-binding</keyword>
<dbReference type="Gene3D" id="1.10.760.10">
    <property type="entry name" value="Cytochrome c-like domain"/>
    <property type="match status" value="1"/>
</dbReference>
<dbReference type="InterPro" id="IPR036909">
    <property type="entry name" value="Cyt_c-like_dom_sf"/>
</dbReference>
<dbReference type="GO" id="GO:0009055">
    <property type="term" value="F:electron transfer activity"/>
    <property type="evidence" value="ECO:0007669"/>
    <property type="project" value="InterPro"/>
</dbReference>